<dbReference type="GO" id="GO:0031267">
    <property type="term" value="F:small GTPase binding"/>
    <property type="evidence" value="ECO:0007669"/>
    <property type="project" value="TreeGrafter"/>
</dbReference>
<dbReference type="FunFam" id="1.10.8.270:FF:000034">
    <property type="entry name" value="TBC (Tre-2/Bub2/Cdc16) domain family"/>
    <property type="match status" value="1"/>
</dbReference>
<dbReference type="PANTHER" id="PTHR47219">
    <property type="entry name" value="RAB GTPASE-ACTIVATING PROTEIN 1-LIKE"/>
    <property type="match status" value="1"/>
</dbReference>
<protein>
    <recommendedName>
        <fullName evidence="2">Rab-GAP TBC domain-containing protein</fullName>
    </recommendedName>
</protein>
<dbReference type="InterPro" id="IPR050302">
    <property type="entry name" value="Rab_GAP_TBC_domain"/>
</dbReference>
<feature type="region of interest" description="Disordered" evidence="1">
    <location>
        <begin position="1"/>
        <end position="37"/>
    </location>
</feature>
<organism evidence="3 4">
    <name type="scientific">Aspergillus coremiiformis</name>
    <dbReference type="NCBI Taxonomy" id="138285"/>
    <lineage>
        <taxon>Eukaryota</taxon>
        <taxon>Fungi</taxon>
        <taxon>Dikarya</taxon>
        <taxon>Ascomycota</taxon>
        <taxon>Pezizomycotina</taxon>
        <taxon>Eurotiomycetes</taxon>
        <taxon>Eurotiomycetidae</taxon>
        <taxon>Eurotiales</taxon>
        <taxon>Aspergillaceae</taxon>
        <taxon>Aspergillus</taxon>
        <taxon>Aspergillus subgen. Circumdati</taxon>
    </lineage>
</organism>
<dbReference type="InterPro" id="IPR035969">
    <property type="entry name" value="Rab-GAP_TBC_sf"/>
</dbReference>
<gene>
    <name evidence="3" type="ORF">BDV28DRAFT_132284</name>
</gene>
<evidence type="ECO:0000256" key="1">
    <source>
        <dbReference type="SAM" id="MobiDB-lite"/>
    </source>
</evidence>
<dbReference type="GO" id="GO:0005096">
    <property type="term" value="F:GTPase activator activity"/>
    <property type="evidence" value="ECO:0007669"/>
    <property type="project" value="TreeGrafter"/>
</dbReference>
<dbReference type="SMART" id="SM00164">
    <property type="entry name" value="TBC"/>
    <property type="match status" value="1"/>
</dbReference>
<dbReference type="AlphaFoldDB" id="A0A5N6Z898"/>
<reference evidence="4" key="1">
    <citation type="submission" date="2019-04" db="EMBL/GenBank/DDBJ databases">
        <title>Friends and foes A comparative genomics studyof 23 Aspergillus species from section Flavi.</title>
        <authorList>
            <consortium name="DOE Joint Genome Institute"/>
            <person name="Kjaerbolling I."/>
            <person name="Vesth T."/>
            <person name="Frisvad J.C."/>
            <person name="Nybo J.L."/>
            <person name="Theobald S."/>
            <person name="Kildgaard S."/>
            <person name="Isbrandt T."/>
            <person name="Kuo A."/>
            <person name="Sato A."/>
            <person name="Lyhne E.K."/>
            <person name="Kogle M.E."/>
            <person name="Wiebenga A."/>
            <person name="Kun R.S."/>
            <person name="Lubbers R.J."/>
            <person name="Makela M.R."/>
            <person name="Barry K."/>
            <person name="Chovatia M."/>
            <person name="Clum A."/>
            <person name="Daum C."/>
            <person name="Haridas S."/>
            <person name="He G."/>
            <person name="LaButti K."/>
            <person name="Lipzen A."/>
            <person name="Mondo S."/>
            <person name="Riley R."/>
            <person name="Salamov A."/>
            <person name="Simmons B.A."/>
            <person name="Magnuson J.K."/>
            <person name="Henrissat B."/>
            <person name="Mortensen U.H."/>
            <person name="Larsen T.O."/>
            <person name="Devries R.P."/>
            <person name="Grigoriev I.V."/>
            <person name="Machida M."/>
            <person name="Baker S.E."/>
            <person name="Andersen M.R."/>
        </authorList>
    </citation>
    <scope>NUCLEOTIDE SEQUENCE [LARGE SCALE GENOMIC DNA]</scope>
    <source>
        <strain evidence="4">CBS 553.77</strain>
    </source>
</reference>
<dbReference type="PANTHER" id="PTHR47219:SF15">
    <property type="entry name" value="TBC1 DOMAIN FAMILY MEMBER 12 ISOFORM X1"/>
    <property type="match status" value="1"/>
</dbReference>
<feature type="domain" description="Rab-GAP TBC" evidence="2">
    <location>
        <begin position="448"/>
        <end position="652"/>
    </location>
</feature>
<feature type="compositionally biased region" description="Low complexity" evidence="1">
    <location>
        <begin position="249"/>
        <end position="268"/>
    </location>
</feature>
<proteinExistence type="predicted"/>
<dbReference type="InterPro" id="IPR000195">
    <property type="entry name" value="Rab-GAP-TBC_dom"/>
</dbReference>
<dbReference type="SUPFAM" id="SSF47923">
    <property type="entry name" value="Ypt/Rab-GAP domain of gyp1p"/>
    <property type="match status" value="2"/>
</dbReference>
<feature type="compositionally biased region" description="Low complexity" evidence="1">
    <location>
        <begin position="157"/>
        <end position="167"/>
    </location>
</feature>
<dbReference type="Proteomes" id="UP000327118">
    <property type="component" value="Unassembled WGS sequence"/>
</dbReference>
<feature type="region of interest" description="Disordered" evidence="1">
    <location>
        <begin position="78"/>
        <end position="285"/>
    </location>
</feature>
<dbReference type="InterPro" id="IPR053949">
    <property type="entry name" value="SBE2/SBE22_M"/>
</dbReference>
<feature type="compositionally biased region" description="Acidic residues" evidence="1">
    <location>
        <begin position="191"/>
        <end position="204"/>
    </location>
</feature>
<dbReference type="OrthoDB" id="289721at2759"/>
<accession>A0A5N6Z898</accession>
<dbReference type="PROSITE" id="PS50086">
    <property type="entry name" value="TBC_RABGAP"/>
    <property type="match status" value="1"/>
</dbReference>
<feature type="compositionally biased region" description="Low complexity" evidence="1">
    <location>
        <begin position="15"/>
        <end position="27"/>
    </location>
</feature>
<dbReference type="Pfam" id="PF22874">
    <property type="entry name" value="SBE2_M"/>
    <property type="match status" value="1"/>
</dbReference>
<dbReference type="Pfam" id="PF00566">
    <property type="entry name" value="RabGAP-TBC"/>
    <property type="match status" value="1"/>
</dbReference>
<dbReference type="Gene3D" id="1.10.472.80">
    <property type="entry name" value="Ypt/Rab-GAP domain of gyp1p, domain 3"/>
    <property type="match status" value="1"/>
</dbReference>
<feature type="region of interest" description="Disordered" evidence="1">
    <location>
        <begin position="693"/>
        <end position="712"/>
    </location>
</feature>
<keyword evidence="4" id="KW-1185">Reference proteome</keyword>
<sequence>MTTVCTTPNSPPDLSGSKSSKSSSFRSSSHDGPDGIFTDISNFEDIGLEDDADLAYNNAVTSAYGRTGLSRSLTARMQAKTPMITTRELTTTSQTKSLHNSHAQSNGMRGLQTRNSSRSTSGNKRDPGGTNLPPLQPPKFQRTRSTSPLRPASRVGSSSSNHSLSLSPANARPPLNRKQSWQPNRKTLKELEDEYHDSDEELPEDASLWNVPISPRPLEDRSTSRNTSPNGRSPAPRPLPLSHSVQDISSPMRSTSGSRPRPSIRSSSAGPERGQISPRNPRVYSYNSMMSDLSEEAKIITEALEHHADERQRKRGEYLQSGLSSLRSSEDSKRGSRAVIELPPLQKSNIMIDPLPISKEKEKVLTRTRPSWLPPKDQKEERKHLKEYQKMMAQSREADKRRAAKAASAKCEKDSTRDTLQRIWDEYVYPHWDQAISETRTRELWWRGVPARTRGMTWQRAIGNELSLSEETYKKALRRAKDVRSKSDADAGETNKRMREWFEAIEVDASKAFPDLRLFQEGGPLRHTLIDVLEAYSMYRSDVGYISGLHTIAALLVLQFSTPSSAFLAMANVLNRSLPVAFLTLDRGAISRTYSLASATLRYKFPRLASHLSETLQLSDEEIWEPMFRSLLTNGLDLERISRVWDCWVFEGDRIMIRAAVAVLGCLQPQLFGFNKPDDKSRATVKDILGWGPRSAGAKPRERHSAPVSSTTGFGGSQFANAGVGDYWILTAAGDEDGFMTEVREAGKVRN</sequence>
<evidence type="ECO:0000313" key="3">
    <source>
        <dbReference type="EMBL" id="KAE8353887.1"/>
    </source>
</evidence>
<evidence type="ECO:0000259" key="2">
    <source>
        <dbReference type="PROSITE" id="PS50086"/>
    </source>
</evidence>
<dbReference type="Gene3D" id="1.10.8.270">
    <property type="entry name" value="putative rabgap domain of human tbc1 domain family member 14 like domains"/>
    <property type="match status" value="1"/>
</dbReference>
<dbReference type="FunFam" id="1.10.472.80:FF:000072">
    <property type="entry name" value="TBC domain-containing protein C23D3.03c"/>
    <property type="match status" value="1"/>
</dbReference>
<dbReference type="Gene3D" id="1.10.10.750">
    <property type="entry name" value="Ypt/Rab-GAP domain of gyp1p, domain 1"/>
    <property type="match status" value="1"/>
</dbReference>
<dbReference type="FunFam" id="1.10.10.750:FF:000013">
    <property type="entry name" value="Similar to TBC domain protein"/>
    <property type="match status" value="1"/>
</dbReference>
<feature type="compositionally biased region" description="Polar residues" evidence="1">
    <location>
        <begin position="83"/>
        <end position="122"/>
    </location>
</feature>
<dbReference type="EMBL" id="ML739086">
    <property type="protein sequence ID" value="KAE8353887.1"/>
    <property type="molecule type" value="Genomic_DNA"/>
</dbReference>
<name>A0A5N6Z898_9EURO</name>
<evidence type="ECO:0000313" key="4">
    <source>
        <dbReference type="Proteomes" id="UP000327118"/>
    </source>
</evidence>